<reference evidence="6 7" key="1">
    <citation type="submission" date="2020-07" db="EMBL/GenBank/DDBJ databases">
        <title>Sequencing the genomes of 1000 actinobacteria strains.</title>
        <authorList>
            <person name="Klenk H.-P."/>
        </authorList>
    </citation>
    <scope>NUCLEOTIDE SEQUENCE [LARGE SCALE GENOMIC DNA]</scope>
    <source>
        <strain evidence="6 7">DSM 21349</strain>
    </source>
</reference>
<dbReference type="AlphaFoldDB" id="A0A7W3IZT5"/>
<dbReference type="EMBL" id="JACGXA010000001">
    <property type="protein sequence ID" value="MBA8803600.1"/>
    <property type="molecule type" value="Genomic_DNA"/>
</dbReference>
<dbReference type="SUPFAM" id="SSF140478">
    <property type="entry name" value="LemA-like"/>
    <property type="match status" value="1"/>
</dbReference>
<dbReference type="GO" id="GO:0016020">
    <property type="term" value="C:membrane"/>
    <property type="evidence" value="ECO:0007669"/>
    <property type="project" value="UniProtKB-SubCell"/>
</dbReference>
<evidence type="ECO:0000256" key="2">
    <source>
        <dbReference type="ARBA" id="ARBA00008854"/>
    </source>
</evidence>
<dbReference type="RefSeq" id="WP_182538658.1">
    <property type="nucleotide sequence ID" value="NZ_JACGXA010000001.1"/>
</dbReference>
<sequence>MPLLLVAAALIVLVLVSVLVMYNRFVRQRVLVDESWGQTDVELTRRHELIPNLVATVQGYAAHERTVLETLTAAREAARAHQGEDPKSRQGYEDALGGAVADVLVRAEAYPDLKASQNFLQLQDELTNTEDRIAAARRFYNGNVRAYNTRVQTFPSNVIAGMFHFEAREFFELRDQAARTAPSVDLG</sequence>
<evidence type="ECO:0000256" key="3">
    <source>
        <dbReference type="ARBA" id="ARBA00022692"/>
    </source>
</evidence>
<evidence type="ECO:0000256" key="4">
    <source>
        <dbReference type="ARBA" id="ARBA00022989"/>
    </source>
</evidence>
<accession>A0A7W3IZT5</accession>
<protein>
    <submittedName>
        <fullName evidence="6">LemA protein</fullName>
    </submittedName>
</protein>
<comment type="similarity">
    <text evidence="2">Belongs to the LemA family.</text>
</comment>
<dbReference type="Pfam" id="PF04011">
    <property type="entry name" value="LemA"/>
    <property type="match status" value="1"/>
</dbReference>
<dbReference type="PANTHER" id="PTHR34478:SF1">
    <property type="entry name" value="PROTEIN LEMA"/>
    <property type="match status" value="1"/>
</dbReference>
<name>A0A7W3IZT5_9ACTN</name>
<dbReference type="PANTHER" id="PTHR34478">
    <property type="entry name" value="PROTEIN LEMA"/>
    <property type="match status" value="1"/>
</dbReference>
<evidence type="ECO:0000256" key="5">
    <source>
        <dbReference type="ARBA" id="ARBA00023136"/>
    </source>
</evidence>
<gene>
    <name evidence="6" type="ORF">FB382_001891</name>
</gene>
<keyword evidence="5" id="KW-0472">Membrane</keyword>
<dbReference type="Proteomes" id="UP000580910">
    <property type="component" value="Unassembled WGS sequence"/>
</dbReference>
<evidence type="ECO:0000313" key="6">
    <source>
        <dbReference type="EMBL" id="MBA8803600.1"/>
    </source>
</evidence>
<keyword evidence="4" id="KW-1133">Transmembrane helix</keyword>
<proteinExistence type="inferred from homology"/>
<keyword evidence="7" id="KW-1185">Reference proteome</keyword>
<keyword evidence="3" id="KW-0812">Transmembrane</keyword>
<comment type="subcellular location">
    <subcellularLocation>
        <location evidence="1">Membrane</location>
        <topology evidence="1">Single-pass membrane protein</topology>
    </subcellularLocation>
</comment>
<evidence type="ECO:0000256" key="1">
    <source>
        <dbReference type="ARBA" id="ARBA00004167"/>
    </source>
</evidence>
<comment type="caution">
    <text evidence="6">The sequence shown here is derived from an EMBL/GenBank/DDBJ whole genome shotgun (WGS) entry which is preliminary data.</text>
</comment>
<dbReference type="InterPro" id="IPR023353">
    <property type="entry name" value="LemA-like_dom_sf"/>
</dbReference>
<dbReference type="Gene3D" id="1.20.1440.20">
    <property type="entry name" value="LemA-like domain"/>
    <property type="match status" value="1"/>
</dbReference>
<evidence type="ECO:0000313" key="7">
    <source>
        <dbReference type="Proteomes" id="UP000580910"/>
    </source>
</evidence>
<dbReference type="InterPro" id="IPR007156">
    <property type="entry name" value="MamQ_LemA"/>
</dbReference>
<organism evidence="6 7">
    <name type="scientific">Nocardioides ginsengisegetis</name>
    <dbReference type="NCBI Taxonomy" id="661491"/>
    <lineage>
        <taxon>Bacteria</taxon>
        <taxon>Bacillati</taxon>
        <taxon>Actinomycetota</taxon>
        <taxon>Actinomycetes</taxon>
        <taxon>Propionibacteriales</taxon>
        <taxon>Nocardioidaceae</taxon>
        <taxon>Nocardioides</taxon>
    </lineage>
</organism>